<protein>
    <submittedName>
        <fullName evidence="3">Uncharacterized protein</fullName>
    </submittedName>
</protein>
<dbReference type="EMBL" id="CP003557">
    <property type="protein sequence ID" value="AFN75341.1"/>
    <property type="molecule type" value="Genomic_DNA"/>
</dbReference>
<feature type="transmembrane region" description="Helical" evidence="2">
    <location>
        <begin position="66"/>
        <end position="86"/>
    </location>
</feature>
<evidence type="ECO:0000256" key="2">
    <source>
        <dbReference type="SAM" id="Phobius"/>
    </source>
</evidence>
<keyword evidence="1" id="KW-0175">Coiled coil</keyword>
<feature type="transmembrane region" description="Helical" evidence="2">
    <location>
        <begin position="37"/>
        <end position="54"/>
    </location>
</feature>
<reference evidence="3 4" key="1">
    <citation type="journal article" date="2013" name="PLoS ONE">
        <title>Genomic analysis of Melioribacter roseus, facultatively anaerobic organotrophic bacterium representing a novel deep lineage within Bacteriodetes/Chlorobi group.</title>
        <authorList>
            <person name="Kadnikov V.V."/>
            <person name="Mardanov A.V."/>
            <person name="Podosokorskaya O.A."/>
            <person name="Gavrilov S.N."/>
            <person name="Kublanov I.V."/>
            <person name="Beletsky A.V."/>
            <person name="Bonch-Osmolovskaya E.A."/>
            <person name="Ravin N.V."/>
        </authorList>
    </citation>
    <scope>NUCLEOTIDE SEQUENCE [LARGE SCALE GENOMIC DNA]</scope>
    <source>
        <strain evidence="4">JCM 17771 / P3M-2</strain>
    </source>
</reference>
<proteinExistence type="predicted"/>
<dbReference type="RefSeq" id="WP_014856773.1">
    <property type="nucleotide sequence ID" value="NC_018178.1"/>
</dbReference>
<gene>
    <name evidence="3" type="ordered locus">MROS_2111</name>
</gene>
<organism evidence="3 4">
    <name type="scientific">Melioribacter roseus (strain DSM 23840 / JCM 17771 / VKM B-2668 / P3M-2)</name>
    <dbReference type="NCBI Taxonomy" id="1191523"/>
    <lineage>
        <taxon>Bacteria</taxon>
        <taxon>Pseudomonadati</taxon>
        <taxon>Ignavibacteriota</taxon>
        <taxon>Ignavibacteria</taxon>
        <taxon>Ignavibacteriales</taxon>
        <taxon>Melioribacteraceae</taxon>
        <taxon>Melioribacter</taxon>
    </lineage>
</organism>
<keyword evidence="4" id="KW-1185">Reference proteome</keyword>
<keyword evidence="2" id="KW-0472">Membrane</keyword>
<dbReference type="Proteomes" id="UP000009011">
    <property type="component" value="Chromosome"/>
</dbReference>
<dbReference type="eggNOG" id="COG2811">
    <property type="taxonomic scope" value="Bacteria"/>
</dbReference>
<evidence type="ECO:0000256" key="1">
    <source>
        <dbReference type="SAM" id="Coils"/>
    </source>
</evidence>
<dbReference type="OrthoDB" id="9915025at2"/>
<dbReference type="KEGG" id="mro:MROS_2111"/>
<feature type="transmembrane region" description="Helical" evidence="2">
    <location>
        <begin position="7"/>
        <end position="25"/>
    </location>
</feature>
<evidence type="ECO:0000313" key="4">
    <source>
        <dbReference type="Proteomes" id="UP000009011"/>
    </source>
</evidence>
<accession>I7A626</accession>
<dbReference type="STRING" id="1191523.MROS_2111"/>
<feature type="transmembrane region" description="Helical" evidence="2">
    <location>
        <begin position="106"/>
        <end position="125"/>
    </location>
</feature>
<dbReference type="AlphaFoldDB" id="I7A626"/>
<evidence type="ECO:0000313" key="3">
    <source>
        <dbReference type="EMBL" id="AFN75341.1"/>
    </source>
</evidence>
<keyword evidence="2" id="KW-0812">Transmembrane</keyword>
<dbReference type="HOGENOM" id="CLU_1341955_0_0_10"/>
<name>I7A626_MELRP</name>
<sequence length="204" mass="23362">MTERKNIYYATPGLLAVIIFASDFLSTEIFKSGYQDFSVWFLLSLFAFVCGWLINKTLGYNHGGKVIFAVIISVSFISVVMITMFREYFGLNDLLVENMILYLLRNVMLGSMALFGMVTCELLILQRDKVNASKSRDEIRNLLESAKREANIIIDEAKIGADKIIYEAQKTADEIINRKNQLEMQLKELIAAEKELIKKYESEE</sequence>
<feature type="coiled-coil region" evidence="1">
    <location>
        <begin position="129"/>
        <end position="203"/>
    </location>
</feature>
<keyword evidence="2" id="KW-1133">Transmembrane helix</keyword>